<evidence type="ECO:0000256" key="1">
    <source>
        <dbReference type="ARBA" id="ARBA00009437"/>
    </source>
</evidence>
<dbReference type="InterPro" id="IPR058163">
    <property type="entry name" value="LysR-type_TF_proteobact-type"/>
</dbReference>
<gene>
    <name evidence="3" type="ORF">QJV33_04360</name>
</gene>
<sequence>MNRSYWKFGKHGENNVYGSFTVNNGEILRNAAMMGQGIAYLPKFLLNQELVNKQLIPLNLNHPTIQNAGLYIMYPPSDYVPLKSRVMIDYLVQQFSQKASWD</sequence>
<protein>
    <submittedName>
        <fullName evidence="3">LysR substrate-binding domain-containing protein</fullName>
    </submittedName>
</protein>
<evidence type="ECO:0000259" key="2">
    <source>
        <dbReference type="Pfam" id="PF03466"/>
    </source>
</evidence>
<organism evidence="3 4">
    <name type="scientific">Commensalibacter nepenthis</name>
    <dbReference type="NCBI Taxonomy" id="3043872"/>
    <lineage>
        <taxon>Bacteria</taxon>
        <taxon>Pseudomonadati</taxon>
        <taxon>Pseudomonadota</taxon>
        <taxon>Alphaproteobacteria</taxon>
        <taxon>Acetobacterales</taxon>
        <taxon>Acetobacteraceae</taxon>
    </lineage>
</organism>
<evidence type="ECO:0000313" key="4">
    <source>
        <dbReference type="Proteomes" id="UP001431775"/>
    </source>
</evidence>
<dbReference type="RefSeq" id="WP_281462169.1">
    <property type="nucleotide sequence ID" value="NZ_JASBAN010000001.1"/>
</dbReference>
<comment type="caution">
    <text evidence="3">The sequence shown here is derived from an EMBL/GenBank/DDBJ whole genome shotgun (WGS) entry which is preliminary data.</text>
</comment>
<dbReference type="EMBL" id="JASBAN010000001">
    <property type="protein sequence ID" value="MDI2112531.1"/>
    <property type="molecule type" value="Genomic_DNA"/>
</dbReference>
<comment type="similarity">
    <text evidence="1">Belongs to the LysR transcriptional regulatory family.</text>
</comment>
<evidence type="ECO:0000313" key="3">
    <source>
        <dbReference type="EMBL" id="MDI2112531.1"/>
    </source>
</evidence>
<name>A0ABT6Q6L4_9PROT</name>
<feature type="domain" description="LysR substrate-binding" evidence="2">
    <location>
        <begin position="17"/>
        <end position="95"/>
    </location>
</feature>
<dbReference type="InterPro" id="IPR005119">
    <property type="entry name" value="LysR_subst-bd"/>
</dbReference>
<reference evidence="3" key="1">
    <citation type="submission" date="2023-05" db="EMBL/GenBank/DDBJ databases">
        <title>Whole genome sequence of Commensalibacter sp.</title>
        <authorList>
            <person name="Charoenyingcharoen P."/>
            <person name="Yukphan P."/>
        </authorList>
    </citation>
    <scope>NUCLEOTIDE SEQUENCE</scope>
    <source>
        <strain evidence="3">TBRC 10068</strain>
    </source>
</reference>
<dbReference type="PANTHER" id="PTHR30537">
    <property type="entry name" value="HTH-TYPE TRANSCRIPTIONAL REGULATOR"/>
    <property type="match status" value="1"/>
</dbReference>
<dbReference type="Pfam" id="PF03466">
    <property type="entry name" value="LysR_substrate"/>
    <property type="match status" value="1"/>
</dbReference>
<proteinExistence type="inferred from homology"/>
<dbReference type="Proteomes" id="UP001431775">
    <property type="component" value="Unassembled WGS sequence"/>
</dbReference>
<dbReference type="PANTHER" id="PTHR30537:SF5">
    <property type="entry name" value="HTH-TYPE TRANSCRIPTIONAL ACTIVATOR TTDR-RELATED"/>
    <property type="match status" value="1"/>
</dbReference>
<dbReference type="SUPFAM" id="SSF53850">
    <property type="entry name" value="Periplasmic binding protein-like II"/>
    <property type="match status" value="1"/>
</dbReference>
<keyword evidence="4" id="KW-1185">Reference proteome</keyword>
<dbReference type="Gene3D" id="3.40.190.10">
    <property type="entry name" value="Periplasmic binding protein-like II"/>
    <property type="match status" value="2"/>
</dbReference>
<accession>A0ABT6Q6L4</accession>